<dbReference type="PROSITE" id="PS50893">
    <property type="entry name" value="ABC_TRANSPORTER_2"/>
    <property type="match status" value="1"/>
</dbReference>
<accession>A0A9D1WH71</accession>
<evidence type="ECO:0000256" key="9">
    <source>
        <dbReference type="SAM" id="Phobius"/>
    </source>
</evidence>
<dbReference type="Proteomes" id="UP000886817">
    <property type="component" value="Unassembled WGS sequence"/>
</dbReference>
<evidence type="ECO:0000256" key="2">
    <source>
        <dbReference type="ARBA" id="ARBA00022448"/>
    </source>
</evidence>
<keyword evidence="6 12" id="KW-0067">ATP-binding</keyword>
<reference evidence="12" key="1">
    <citation type="journal article" date="2021" name="PeerJ">
        <title>Extensive microbial diversity within the chicken gut microbiome revealed by metagenomics and culture.</title>
        <authorList>
            <person name="Gilroy R."/>
            <person name="Ravi A."/>
            <person name="Getino M."/>
            <person name="Pursley I."/>
            <person name="Horton D.L."/>
            <person name="Alikhan N.F."/>
            <person name="Baker D."/>
            <person name="Gharbi K."/>
            <person name="Hall N."/>
            <person name="Watson M."/>
            <person name="Adriaenssens E.M."/>
            <person name="Foster-Nyarko E."/>
            <person name="Jarju S."/>
            <person name="Secka A."/>
            <person name="Antonio M."/>
            <person name="Oren A."/>
            <person name="Chaudhuri R.R."/>
            <person name="La Ragione R."/>
            <person name="Hildebrand F."/>
            <person name="Pallen M.J."/>
        </authorList>
    </citation>
    <scope>NUCLEOTIDE SEQUENCE</scope>
    <source>
        <strain evidence="12">ChiSjej1B19-8411</strain>
    </source>
</reference>
<feature type="transmembrane region" description="Helical" evidence="9">
    <location>
        <begin position="242"/>
        <end position="260"/>
    </location>
</feature>
<feature type="domain" description="ABC transporter" evidence="10">
    <location>
        <begin position="333"/>
        <end position="568"/>
    </location>
</feature>
<dbReference type="Gene3D" id="1.20.1560.10">
    <property type="entry name" value="ABC transporter type 1, transmembrane domain"/>
    <property type="match status" value="1"/>
</dbReference>
<keyword evidence="3" id="KW-1003">Cell membrane</keyword>
<comment type="caution">
    <text evidence="12">The sequence shown here is derived from an EMBL/GenBank/DDBJ whole genome shotgun (WGS) entry which is preliminary data.</text>
</comment>
<dbReference type="GO" id="GO:0005886">
    <property type="term" value="C:plasma membrane"/>
    <property type="evidence" value="ECO:0007669"/>
    <property type="project" value="UniProtKB-SubCell"/>
</dbReference>
<dbReference type="Pfam" id="PF00664">
    <property type="entry name" value="ABC_membrane"/>
    <property type="match status" value="1"/>
</dbReference>
<comment type="subcellular location">
    <subcellularLocation>
        <location evidence="1">Cell membrane</location>
        <topology evidence="1">Multi-pass membrane protein</topology>
    </subcellularLocation>
</comment>
<evidence type="ECO:0000256" key="3">
    <source>
        <dbReference type="ARBA" id="ARBA00022475"/>
    </source>
</evidence>
<dbReference type="InterPro" id="IPR039421">
    <property type="entry name" value="Type_1_exporter"/>
</dbReference>
<dbReference type="GO" id="GO:0016887">
    <property type="term" value="F:ATP hydrolysis activity"/>
    <property type="evidence" value="ECO:0007669"/>
    <property type="project" value="InterPro"/>
</dbReference>
<dbReference type="InterPro" id="IPR003439">
    <property type="entry name" value="ABC_transporter-like_ATP-bd"/>
</dbReference>
<keyword evidence="8 9" id="KW-0472">Membrane</keyword>
<dbReference type="InterPro" id="IPR017871">
    <property type="entry name" value="ABC_transporter-like_CS"/>
</dbReference>
<dbReference type="CDD" id="cd18548">
    <property type="entry name" value="ABC_6TM_Tm287_like"/>
    <property type="match status" value="1"/>
</dbReference>
<feature type="transmembrane region" description="Helical" evidence="9">
    <location>
        <begin position="133"/>
        <end position="151"/>
    </location>
</feature>
<feature type="transmembrane region" description="Helical" evidence="9">
    <location>
        <begin position="20"/>
        <end position="40"/>
    </location>
</feature>
<reference evidence="12" key="2">
    <citation type="submission" date="2021-04" db="EMBL/GenBank/DDBJ databases">
        <authorList>
            <person name="Gilroy R."/>
        </authorList>
    </citation>
    <scope>NUCLEOTIDE SEQUENCE</scope>
    <source>
        <strain evidence="12">ChiSjej1B19-8411</strain>
    </source>
</reference>
<dbReference type="PANTHER" id="PTHR43394:SF1">
    <property type="entry name" value="ATP-BINDING CASSETTE SUB-FAMILY B MEMBER 10, MITOCHONDRIAL"/>
    <property type="match status" value="1"/>
</dbReference>
<dbReference type="PROSITE" id="PS00211">
    <property type="entry name" value="ABC_TRANSPORTER_1"/>
    <property type="match status" value="1"/>
</dbReference>
<dbReference type="PANTHER" id="PTHR43394">
    <property type="entry name" value="ATP-DEPENDENT PERMEASE MDL1, MITOCHONDRIAL"/>
    <property type="match status" value="1"/>
</dbReference>
<keyword evidence="4 9" id="KW-0812">Transmembrane</keyword>
<dbReference type="SUPFAM" id="SSF52540">
    <property type="entry name" value="P-loop containing nucleoside triphosphate hydrolases"/>
    <property type="match status" value="1"/>
</dbReference>
<keyword evidence="5" id="KW-0547">Nucleotide-binding</keyword>
<dbReference type="InterPro" id="IPR011527">
    <property type="entry name" value="ABC1_TM_dom"/>
</dbReference>
<feature type="transmembrane region" description="Helical" evidence="9">
    <location>
        <begin position="157"/>
        <end position="181"/>
    </location>
</feature>
<dbReference type="InterPro" id="IPR036640">
    <property type="entry name" value="ABC1_TM_sf"/>
</dbReference>
<evidence type="ECO:0000256" key="1">
    <source>
        <dbReference type="ARBA" id="ARBA00004651"/>
    </source>
</evidence>
<dbReference type="EMBL" id="DXEX01000104">
    <property type="protein sequence ID" value="HIX58968.1"/>
    <property type="molecule type" value="Genomic_DNA"/>
</dbReference>
<feature type="domain" description="ABC transmembrane type-1" evidence="11">
    <location>
        <begin position="16"/>
        <end position="298"/>
    </location>
</feature>
<evidence type="ECO:0000259" key="10">
    <source>
        <dbReference type="PROSITE" id="PS50893"/>
    </source>
</evidence>
<keyword evidence="7 9" id="KW-1133">Transmembrane helix</keyword>
<evidence type="ECO:0000256" key="7">
    <source>
        <dbReference type="ARBA" id="ARBA00022989"/>
    </source>
</evidence>
<name>A0A9D1WH71_9FIRM</name>
<sequence>MKELLRYLKDYKKESVLGPLFKLLEASFELFIPLVIANIVDIGIRDRDLPYVWHMGILLVALAMIGLVCSITAQYFAAKAAVGFATELRHDLFAHIQSLSYSELDTIGTSTLITRMTSDVNQVQSGINLVLRLFLRSPFIVFGAMVMAFTIDVKAALIFAVTIPLLSVVVFGVMLVSIPLYRRVQGCLDRVMGITRENLTGIRVIRAFNQQEHEKQSFEEANGQLVREQIFVGKISAMMNPVTYVIINGAIVVLIWTGALQVEAGILTQGAVIALVNYMSQILVELIKLANLIISITKSLACARRIQAVFETRPGMRETAEGPVTEQEDAGEVVFEHVSFTYKNAKEPSLTDIHFSVKKGQTIGIIGGTGSGKSSLVNLIPRFYDVTSGRLLIRGRDAKEYPYAQLRSKIGIVPQKAVLFKGTIADNLRWGKEDATEEEMRKALAAAQALDFVEEKEEGLNTAVLQGGKNFSGGQKQRLTIARALVKDPEILILDDSASALDYATDASLRKAIRSLNPEMTVFIVSQRAASVWNADQIVVLDDGEIVGLGTHQELLETCQVYQEIYYSQFQKEGA</sequence>
<organism evidence="12 13">
    <name type="scientific">Candidatus Blautia gallistercoris</name>
    <dbReference type="NCBI Taxonomy" id="2838490"/>
    <lineage>
        <taxon>Bacteria</taxon>
        <taxon>Bacillati</taxon>
        <taxon>Bacillota</taxon>
        <taxon>Clostridia</taxon>
        <taxon>Lachnospirales</taxon>
        <taxon>Lachnospiraceae</taxon>
        <taxon>Blautia</taxon>
    </lineage>
</organism>
<dbReference type="Pfam" id="PF00005">
    <property type="entry name" value="ABC_tran"/>
    <property type="match status" value="1"/>
</dbReference>
<protein>
    <submittedName>
        <fullName evidence="12">ABC transporter ATP-binding protein/permease</fullName>
    </submittedName>
</protein>
<dbReference type="GO" id="GO:0015421">
    <property type="term" value="F:ABC-type oligopeptide transporter activity"/>
    <property type="evidence" value="ECO:0007669"/>
    <property type="project" value="TreeGrafter"/>
</dbReference>
<evidence type="ECO:0000256" key="5">
    <source>
        <dbReference type="ARBA" id="ARBA00022741"/>
    </source>
</evidence>
<dbReference type="AlphaFoldDB" id="A0A9D1WH71"/>
<dbReference type="FunFam" id="3.40.50.300:FF:000221">
    <property type="entry name" value="Multidrug ABC transporter ATP-binding protein"/>
    <property type="match status" value="1"/>
</dbReference>
<dbReference type="InterPro" id="IPR027417">
    <property type="entry name" value="P-loop_NTPase"/>
</dbReference>
<gene>
    <name evidence="12" type="ORF">IAA45_04535</name>
</gene>
<dbReference type="GO" id="GO:0005524">
    <property type="term" value="F:ATP binding"/>
    <property type="evidence" value="ECO:0007669"/>
    <property type="project" value="UniProtKB-KW"/>
</dbReference>
<dbReference type="SMART" id="SM00382">
    <property type="entry name" value="AAA"/>
    <property type="match status" value="1"/>
</dbReference>
<proteinExistence type="predicted"/>
<feature type="transmembrane region" description="Helical" evidence="9">
    <location>
        <begin position="52"/>
        <end position="77"/>
    </location>
</feature>
<evidence type="ECO:0000313" key="13">
    <source>
        <dbReference type="Proteomes" id="UP000886817"/>
    </source>
</evidence>
<keyword evidence="2" id="KW-0813">Transport</keyword>
<evidence type="ECO:0000256" key="4">
    <source>
        <dbReference type="ARBA" id="ARBA00022692"/>
    </source>
</evidence>
<evidence type="ECO:0000259" key="11">
    <source>
        <dbReference type="PROSITE" id="PS50929"/>
    </source>
</evidence>
<evidence type="ECO:0000256" key="6">
    <source>
        <dbReference type="ARBA" id="ARBA00022840"/>
    </source>
</evidence>
<dbReference type="Gene3D" id="3.40.50.300">
    <property type="entry name" value="P-loop containing nucleotide triphosphate hydrolases"/>
    <property type="match status" value="1"/>
</dbReference>
<dbReference type="InterPro" id="IPR003593">
    <property type="entry name" value="AAA+_ATPase"/>
</dbReference>
<evidence type="ECO:0000256" key="8">
    <source>
        <dbReference type="ARBA" id="ARBA00023136"/>
    </source>
</evidence>
<dbReference type="SUPFAM" id="SSF90123">
    <property type="entry name" value="ABC transporter transmembrane region"/>
    <property type="match status" value="1"/>
</dbReference>
<evidence type="ECO:0000313" key="12">
    <source>
        <dbReference type="EMBL" id="HIX58968.1"/>
    </source>
</evidence>
<dbReference type="PROSITE" id="PS50929">
    <property type="entry name" value="ABC_TM1F"/>
    <property type="match status" value="1"/>
</dbReference>